<feature type="transmembrane region" description="Helical" evidence="1">
    <location>
        <begin position="20"/>
        <end position="37"/>
    </location>
</feature>
<dbReference type="GeneID" id="85370031"/>
<gene>
    <name evidence="2" type="ORF">CPAR01_01844</name>
</gene>
<dbReference type="Proteomes" id="UP001241169">
    <property type="component" value="Unassembled WGS sequence"/>
</dbReference>
<keyword evidence="1" id="KW-0472">Membrane</keyword>
<keyword evidence="1" id="KW-1133">Transmembrane helix</keyword>
<dbReference type="EMBL" id="MOPA01000001">
    <property type="protein sequence ID" value="KAK1547877.1"/>
    <property type="molecule type" value="Genomic_DNA"/>
</dbReference>
<name>A0ABQ9T7V7_9PEZI</name>
<accession>A0ABQ9T7V7</accession>
<reference evidence="2 3" key="1">
    <citation type="submission" date="2016-10" db="EMBL/GenBank/DDBJ databases">
        <title>The genome sequence of Colletotrichum fioriniae PJ7.</title>
        <authorList>
            <person name="Baroncelli R."/>
        </authorList>
    </citation>
    <scope>NUCLEOTIDE SEQUENCE [LARGE SCALE GENOMIC DNA]</scope>
    <source>
        <strain evidence="2 3">IMI 384185</strain>
    </source>
</reference>
<keyword evidence="1" id="KW-0812">Transmembrane</keyword>
<proteinExistence type="predicted"/>
<dbReference type="RefSeq" id="XP_060356989.1">
    <property type="nucleotide sequence ID" value="XM_060486132.1"/>
</dbReference>
<organism evidence="2 3">
    <name type="scientific">Colletotrichum paranaense</name>
    <dbReference type="NCBI Taxonomy" id="1914294"/>
    <lineage>
        <taxon>Eukaryota</taxon>
        <taxon>Fungi</taxon>
        <taxon>Dikarya</taxon>
        <taxon>Ascomycota</taxon>
        <taxon>Pezizomycotina</taxon>
        <taxon>Sordariomycetes</taxon>
        <taxon>Hypocreomycetidae</taxon>
        <taxon>Glomerellales</taxon>
        <taxon>Glomerellaceae</taxon>
        <taxon>Colletotrichum</taxon>
        <taxon>Colletotrichum acutatum species complex</taxon>
    </lineage>
</organism>
<comment type="caution">
    <text evidence="2">The sequence shown here is derived from an EMBL/GenBank/DDBJ whole genome shotgun (WGS) entry which is preliminary data.</text>
</comment>
<evidence type="ECO:0000256" key="1">
    <source>
        <dbReference type="SAM" id="Phobius"/>
    </source>
</evidence>
<keyword evidence="3" id="KW-1185">Reference proteome</keyword>
<evidence type="ECO:0000313" key="3">
    <source>
        <dbReference type="Proteomes" id="UP001241169"/>
    </source>
</evidence>
<evidence type="ECO:0000313" key="2">
    <source>
        <dbReference type="EMBL" id="KAK1547877.1"/>
    </source>
</evidence>
<sequence length="107" mass="12311">MAANHATVGAPVVEALSLRPLFMSMFFILLCITFPVLNTRSKLTKFPDVAVSTSIFDIGRHYYPFSNYRRYRRDGYHSPEFVVGIRNEADLDFMEFVNQVWAIASVR</sequence>
<protein>
    <submittedName>
        <fullName evidence="2">Uncharacterized protein</fullName>
    </submittedName>
</protein>